<dbReference type="AlphaFoldDB" id="A0A931PT99"/>
<dbReference type="PANTHER" id="PTHR47992">
    <property type="entry name" value="PROTEIN PHOSPHATASE"/>
    <property type="match status" value="1"/>
</dbReference>
<protein>
    <submittedName>
        <fullName evidence="2">Stp1/IreP family PP2C-type Ser/Thr phosphatase</fullName>
    </submittedName>
</protein>
<dbReference type="NCBIfam" id="NF033484">
    <property type="entry name" value="Stp1_PP2C_phos"/>
    <property type="match status" value="1"/>
</dbReference>
<proteinExistence type="predicted"/>
<dbReference type="Gene3D" id="3.60.40.10">
    <property type="entry name" value="PPM-type phosphatase domain"/>
    <property type="match status" value="1"/>
</dbReference>
<dbReference type="Proteomes" id="UP000727962">
    <property type="component" value="Unassembled WGS sequence"/>
</dbReference>
<evidence type="ECO:0000313" key="3">
    <source>
        <dbReference type="Proteomes" id="UP000727962"/>
    </source>
</evidence>
<dbReference type="Pfam" id="PF13672">
    <property type="entry name" value="PP2C_2"/>
    <property type="match status" value="1"/>
</dbReference>
<reference evidence="2" key="1">
    <citation type="submission" date="2020-07" db="EMBL/GenBank/DDBJ databases">
        <title>Huge and variable diversity of episymbiotic CPR bacteria and DPANN archaea in groundwater ecosystems.</title>
        <authorList>
            <person name="He C.Y."/>
            <person name="Keren R."/>
            <person name="Whittaker M."/>
            <person name="Farag I.F."/>
            <person name="Doudna J."/>
            <person name="Cate J.H.D."/>
            <person name="Banfield J.F."/>
        </authorList>
    </citation>
    <scope>NUCLEOTIDE SEQUENCE</scope>
    <source>
        <strain evidence="2">NC_groundwater_17_Pr7_B-0.1um_64_12</strain>
    </source>
</reference>
<accession>A0A931PT99</accession>
<evidence type="ECO:0000313" key="2">
    <source>
        <dbReference type="EMBL" id="MBI1756238.1"/>
    </source>
</evidence>
<evidence type="ECO:0000259" key="1">
    <source>
        <dbReference type="PROSITE" id="PS51746"/>
    </source>
</evidence>
<dbReference type="InterPro" id="IPR001932">
    <property type="entry name" value="PPM-type_phosphatase-like_dom"/>
</dbReference>
<gene>
    <name evidence="2" type="ORF">HYR64_03925</name>
</gene>
<feature type="domain" description="PPM-type phosphatase" evidence="1">
    <location>
        <begin position="26"/>
        <end position="267"/>
    </location>
</feature>
<comment type="caution">
    <text evidence="2">The sequence shown here is derived from an EMBL/GenBank/DDBJ whole genome shotgun (WGS) entry which is preliminary data.</text>
</comment>
<dbReference type="SMART" id="SM00331">
    <property type="entry name" value="PP2C_SIG"/>
    <property type="match status" value="1"/>
</dbReference>
<dbReference type="InterPro" id="IPR015655">
    <property type="entry name" value="PP2C"/>
</dbReference>
<dbReference type="InterPro" id="IPR036457">
    <property type="entry name" value="PPM-type-like_dom_sf"/>
</dbReference>
<organism evidence="2 3">
    <name type="scientific">Fimbriimonas ginsengisoli</name>
    <dbReference type="NCBI Taxonomy" id="1005039"/>
    <lineage>
        <taxon>Bacteria</taxon>
        <taxon>Bacillati</taxon>
        <taxon>Armatimonadota</taxon>
        <taxon>Fimbriimonadia</taxon>
        <taxon>Fimbriimonadales</taxon>
        <taxon>Fimbriimonadaceae</taxon>
        <taxon>Fimbriimonas</taxon>
    </lineage>
</organism>
<dbReference type="CDD" id="cd00143">
    <property type="entry name" value="PP2Cc"/>
    <property type="match status" value="1"/>
</dbReference>
<dbReference type="SUPFAM" id="SSF81606">
    <property type="entry name" value="PP2C-like"/>
    <property type="match status" value="1"/>
</dbReference>
<name>A0A931PT99_FIMGI</name>
<dbReference type="EMBL" id="JACOSL010000026">
    <property type="protein sequence ID" value="MBI1756238.1"/>
    <property type="molecule type" value="Genomic_DNA"/>
</dbReference>
<dbReference type="SMART" id="SM00332">
    <property type="entry name" value="PP2Cc"/>
    <property type="match status" value="1"/>
</dbReference>
<dbReference type="GO" id="GO:0004722">
    <property type="term" value="F:protein serine/threonine phosphatase activity"/>
    <property type="evidence" value="ECO:0007669"/>
    <property type="project" value="InterPro"/>
</dbReference>
<sequence>MEEITAEYATEALVASSELRAIPWVTVACKTDLGRVRENNEDKFEYFVTEDRAVLASRGLIFVVCDGMGGHAAGQIASELAAKTFIDVYLHHPSTEPETAMRAAVAAANRFVNDVGRAVPSRKGMGTTLSVLVLLQDQAYLVQVGDSRIYRLRGGELRQMTFDHTWVEEATRKGMITAEEAENHPYRHVLTRAIGTEEGVEPDVFVEPAQAGDVYLLCSDGLINHVADAQIGETLGHESPSDAAWKLVGQALQGGGSDNCTVIVVRLDQIEAV</sequence>
<dbReference type="PROSITE" id="PS51746">
    <property type="entry name" value="PPM_2"/>
    <property type="match status" value="1"/>
</dbReference>